<dbReference type="EMBL" id="JABWDY010034518">
    <property type="protein sequence ID" value="KAF5182614.1"/>
    <property type="molecule type" value="Genomic_DNA"/>
</dbReference>
<evidence type="ECO:0000313" key="2">
    <source>
        <dbReference type="Proteomes" id="UP000554482"/>
    </source>
</evidence>
<feature type="non-terminal residue" evidence="1">
    <location>
        <position position="1"/>
    </location>
</feature>
<reference evidence="1 2" key="1">
    <citation type="submission" date="2020-06" db="EMBL/GenBank/DDBJ databases">
        <title>Transcriptomic and genomic resources for Thalictrum thalictroides and T. hernandezii: Facilitating candidate gene discovery in an emerging model plant lineage.</title>
        <authorList>
            <person name="Arias T."/>
            <person name="Riano-Pachon D.M."/>
            <person name="Di Stilio V.S."/>
        </authorList>
    </citation>
    <scope>NUCLEOTIDE SEQUENCE [LARGE SCALE GENOMIC DNA]</scope>
    <source>
        <strain evidence="2">cv. WT478/WT964</strain>
        <tissue evidence="1">Leaves</tissue>
    </source>
</reference>
<gene>
    <name evidence="1" type="ORF">FRX31_027799</name>
</gene>
<comment type="caution">
    <text evidence="1">The sequence shown here is derived from an EMBL/GenBank/DDBJ whole genome shotgun (WGS) entry which is preliminary data.</text>
</comment>
<dbReference type="Proteomes" id="UP000554482">
    <property type="component" value="Unassembled WGS sequence"/>
</dbReference>
<dbReference type="AlphaFoldDB" id="A0A7J6VBY6"/>
<evidence type="ECO:0000313" key="1">
    <source>
        <dbReference type="EMBL" id="KAF5182614.1"/>
    </source>
</evidence>
<proteinExistence type="predicted"/>
<name>A0A7J6VBY6_THATH</name>
<accession>A0A7J6VBY6</accession>
<organism evidence="1 2">
    <name type="scientific">Thalictrum thalictroides</name>
    <name type="common">Rue-anemone</name>
    <name type="synonym">Anemone thalictroides</name>
    <dbReference type="NCBI Taxonomy" id="46969"/>
    <lineage>
        <taxon>Eukaryota</taxon>
        <taxon>Viridiplantae</taxon>
        <taxon>Streptophyta</taxon>
        <taxon>Embryophyta</taxon>
        <taxon>Tracheophyta</taxon>
        <taxon>Spermatophyta</taxon>
        <taxon>Magnoliopsida</taxon>
        <taxon>Ranunculales</taxon>
        <taxon>Ranunculaceae</taxon>
        <taxon>Thalictroideae</taxon>
        <taxon>Thalictrum</taxon>
    </lineage>
</organism>
<keyword evidence="2" id="KW-1185">Reference proteome</keyword>
<sequence length="70" mass="7415">CVAVETSVGLDNEEGAGTDDLIINVSNDADVAIDGTIDDDEDGIGMGFCNVGFVIEKVDGDGVWWKKCEY</sequence>
<protein>
    <submittedName>
        <fullName evidence="1">Uncharacterized protein</fullName>
    </submittedName>
</protein>